<dbReference type="GO" id="GO:0005929">
    <property type="term" value="C:cilium"/>
    <property type="evidence" value="ECO:0007669"/>
    <property type="project" value="UniProtKB-SubCell"/>
</dbReference>
<evidence type="ECO:0000256" key="1">
    <source>
        <dbReference type="ARBA" id="ARBA00004138"/>
    </source>
</evidence>
<dbReference type="Gene3D" id="2.60.40.10">
    <property type="entry name" value="Immunoglobulins"/>
    <property type="match status" value="2"/>
</dbReference>
<evidence type="ECO:0000259" key="7">
    <source>
        <dbReference type="Pfam" id="PF22544"/>
    </source>
</evidence>
<evidence type="ECO:0000256" key="4">
    <source>
        <dbReference type="ARBA" id="ARBA00023069"/>
    </source>
</evidence>
<organism evidence="8">
    <name type="scientific">marine sediment metagenome</name>
    <dbReference type="NCBI Taxonomy" id="412755"/>
    <lineage>
        <taxon>unclassified sequences</taxon>
        <taxon>metagenomes</taxon>
        <taxon>ecological metagenomes</taxon>
    </lineage>
</organism>
<dbReference type="NCBIfam" id="NF012200">
    <property type="entry name" value="choice_anch_D"/>
    <property type="match status" value="2"/>
</dbReference>
<accession>X0TFF6</accession>
<feature type="domain" description="HYDIN/VesB/CFA65-like Ig-like" evidence="7">
    <location>
        <begin position="15"/>
        <end position="97"/>
    </location>
</feature>
<evidence type="ECO:0000256" key="6">
    <source>
        <dbReference type="SAM" id="MobiDB-lite"/>
    </source>
</evidence>
<sequence>GGATRPVTGTGENPPAISVTPASRDFGTVEVGSYADLTFTVENTGGGTLIGNATVPAPFTIESGGSYSLTAAQTQVITVRFSPASDQSYSEDVTFTGGGGATRPVTGTGENPPAISVTPASRDFGTVEVGSYADLTFTVENTGGGTLIGNATVPAPFTIESGGSYSLTAAQTQVITVRFSPASD</sequence>
<evidence type="ECO:0000256" key="2">
    <source>
        <dbReference type="ARBA" id="ARBA00004496"/>
    </source>
</evidence>
<dbReference type="InterPro" id="IPR053879">
    <property type="entry name" value="HYDIN_VesB_CFA65-like_Ig"/>
</dbReference>
<keyword evidence="5" id="KW-0966">Cell projection</keyword>
<dbReference type="EMBL" id="BARS01012954">
    <property type="protein sequence ID" value="GAF91929.1"/>
    <property type="molecule type" value="Genomic_DNA"/>
</dbReference>
<dbReference type="InterPro" id="IPR013783">
    <property type="entry name" value="Ig-like_fold"/>
</dbReference>
<keyword evidence="4" id="KW-0969">Cilium</keyword>
<feature type="region of interest" description="Disordered" evidence="6">
    <location>
        <begin position="1"/>
        <end position="22"/>
    </location>
</feature>
<feature type="region of interest" description="Disordered" evidence="6">
    <location>
        <begin position="88"/>
        <end position="119"/>
    </location>
</feature>
<proteinExistence type="predicted"/>
<evidence type="ECO:0000256" key="3">
    <source>
        <dbReference type="ARBA" id="ARBA00022490"/>
    </source>
</evidence>
<keyword evidence="3" id="KW-0963">Cytoplasm</keyword>
<reference evidence="8" key="1">
    <citation type="journal article" date="2014" name="Front. Microbiol.">
        <title>High frequency of phylogenetically diverse reductive dehalogenase-homologous genes in deep subseafloor sedimentary metagenomes.</title>
        <authorList>
            <person name="Kawai M."/>
            <person name="Futagami T."/>
            <person name="Toyoda A."/>
            <person name="Takaki Y."/>
            <person name="Nishi S."/>
            <person name="Hori S."/>
            <person name="Arai W."/>
            <person name="Tsubouchi T."/>
            <person name="Morono Y."/>
            <person name="Uchiyama I."/>
            <person name="Ito T."/>
            <person name="Fujiyama A."/>
            <person name="Inagaki F."/>
            <person name="Takami H."/>
        </authorList>
    </citation>
    <scope>NUCLEOTIDE SEQUENCE</scope>
    <source>
        <strain evidence="8">Expedition CK06-06</strain>
    </source>
</reference>
<evidence type="ECO:0000256" key="5">
    <source>
        <dbReference type="ARBA" id="ARBA00023273"/>
    </source>
</evidence>
<comment type="subcellular location">
    <subcellularLocation>
        <location evidence="1">Cell projection</location>
        <location evidence="1">Cilium</location>
    </subcellularLocation>
    <subcellularLocation>
        <location evidence="2">Cytoplasm</location>
    </subcellularLocation>
</comment>
<dbReference type="AlphaFoldDB" id="X0TFF6"/>
<feature type="non-terminal residue" evidence="8">
    <location>
        <position position="1"/>
    </location>
</feature>
<comment type="caution">
    <text evidence="8">The sequence shown here is derived from an EMBL/GenBank/DDBJ whole genome shotgun (WGS) entry which is preliminary data.</text>
</comment>
<name>X0TFF6_9ZZZZ</name>
<evidence type="ECO:0000313" key="8">
    <source>
        <dbReference type="EMBL" id="GAF91929.1"/>
    </source>
</evidence>
<gene>
    <name evidence="8" type="ORF">S01H1_22798</name>
</gene>
<protein>
    <recommendedName>
        <fullName evidence="7">HYDIN/VesB/CFA65-like Ig-like domain-containing protein</fullName>
    </recommendedName>
</protein>
<dbReference type="Pfam" id="PF22544">
    <property type="entry name" value="HYDIN_VesB_CFA65-like_Ig"/>
    <property type="match status" value="1"/>
</dbReference>
<feature type="non-terminal residue" evidence="8">
    <location>
        <position position="184"/>
    </location>
</feature>
<dbReference type="GO" id="GO:0005737">
    <property type="term" value="C:cytoplasm"/>
    <property type="evidence" value="ECO:0007669"/>
    <property type="project" value="UniProtKB-SubCell"/>
</dbReference>